<dbReference type="Proteomes" id="UP000641588">
    <property type="component" value="Unassembled WGS sequence"/>
</dbReference>
<evidence type="ECO:0000259" key="1">
    <source>
        <dbReference type="Pfam" id="PF12146"/>
    </source>
</evidence>
<evidence type="ECO:0000313" key="3">
    <source>
        <dbReference type="Proteomes" id="UP000641588"/>
    </source>
</evidence>
<evidence type="ECO:0000313" key="2">
    <source>
        <dbReference type="EMBL" id="NOU91865.1"/>
    </source>
</evidence>
<sequence length="313" mass="35111">MITRAARPRGVRPKKLLWTLVLLLLVLAVGSVTISTYVGWKLTHPEHKALTDSPDKHGLSFEPVEFESRNKDVRLKGWFIPASDTSTPAKMNIIFAHGYRENRLQSGAEALKLAKELVTQGYNVLMFDFRNSGESEGNLTTVGYLEKFDLLGAIDWTRAHHPEPIALHGFSMGATVALLTAAEDPQIAGVVADSPFNHLTRYLEDNLPVWSKLPNYPFTPLILGILPPLTGIDTDQVDAMAAVDRIYPRPVLFIHSAEDASIPYRNSESMWEKHKDSFQIWKPSAGREHVRVHAKLAAEYESKALDFYKSLQR</sequence>
<dbReference type="PANTHER" id="PTHR43358">
    <property type="entry name" value="ALPHA/BETA-HYDROLASE"/>
    <property type="match status" value="1"/>
</dbReference>
<keyword evidence="2" id="KW-0378">Hydrolase</keyword>
<dbReference type="InterPro" id="IPR052920">
    <property type="entry name" value="DNA-binding_regulatory"/>
</dbReference>
<dbReference type="AlphaFoldDB" id="A0A972GKU4"/>
<dbReference type="GO" id="GO:0016787">
    <property type="term" value="F:hydrolase activity"/>
    <property type="evidence" value="ECO:0007669"/>
    <property type="project" value="UniProtKB-KW"/>
</dbReference>
<dbReference type="EMBL" id="WHOD01000004">
    <property type="protein sequence ID" value="NOU91865.1"/>
    <property type="molecule type" value="Genomic_DNA"/>
</dbReference>
<proteinExistence type="predicted"/>
<protein>
    <submittedName>
        <fullName evidence="2">Alpha/beta fold hydrolase</fullName>
    </submittedName>
</protein>
<accession>A0A972GKU4</accession>
<dbReference type="InterPro" id="IPR022742">
    <property type="entry name" value="Hydrolase_4"/>
</dbReference>
<comment type="caution">
    <text evidence="2">The sequence shown here is derived from an EMBL/GenBank/DDBJ whole genome shotgun (WGS) entry which is preliminary data.</text>
</comment>
<reference evidence="2" key="1">
    <citation type="submission" date="2019-10" db="EMBL/GenBank/DDBJ databases">
        <title>Description of Paenibacillus glebae sp. nov.</title>
        <authorList>
            <person name="Carlier A."/>
            <person name="Qi S."/>
        </authorList>
    </citation>
    <scope>NUCLEOTIDE SEQUENCE</scope>
    <source>
        <strain evidence="2">LMG 31456</strain>
    </source>
</reference>
<dbReference type="InterPro" id="IPR029058">
    <property type="entry name" value="AB_hydrolase_fold"/>
</dbReference>
<gene>
    <name evidence="2" type="ORF">GC093_01245</name>
</gene>
<dbReference type="Gene3D" id="3.40.50.1820">
    <property type="entry name" value="alpha/beta hydrolase"/>
    <property type="match status" value="1"/>
</dbReference>
<feature type="domain" description="Serine aminopeptidase S33" evidence="1">
    <location>
        <begin position="89"/>
        <end position="211"/>
    </location>
</feature>
<keyword evidence="3" id="KW-1185">Reference proteome</keyword>
<dbReference type="RefSeq" id="WP_171650040.1">
    <property type="nucleotide sequence ID" value="NZ_WHOD01000004.1"/>
</dbReference>
<name>A0A972GKU4_9BACL</name>
<dbReference type="Pfam" id="PF12146">
    <property type="entry name" value="Hydrolase_4"/>
    <property type="match status" value="1"/>
</dbReference>
<dbReference type="PANTHER" id="PTHR43358:SF4">
    <property type="entry name" value="ALPHA_BETA HYDROLASE FOLD-1 DOMAIN-CONTAINING PROTEIN"/>
    <property type="match status" value="1"/>
</dbReference>
<organism evidence="2 3">
    <name type="scientific">Paenibacillus foliorum</name>
    <dbReference type="NCBI Taxonomy" id="2654974"/>
    <lineage>
        <taxon>Bacteria</taxon>
        <taxon>Bacillati</taxon>
        <taxon>Bacillota</taxon>
        <taxon>Bacilli</taxon>
        <taxon>Bacillales</taxon>
        <taxon>Paenibacillaceae</taxon>
        <taxon>Paenibacillus</taxon>
    </lineage>
</organism>
<dbReference type="SUPFAM" id="SSF53474">
    <property type="entry name" value="alpha/beta-Hydrolases"/>
    <property type="match status" value="1"/>
</dbReference>